<name>A0A934IP52_9HYPH</name>
<sequence length="262" mass="27550">MSFSADWLSLRAPADARARSLELIDRAGRIARGTVGDRLRIVDLGAGTGATLRALASRLPGPQDWLLVDADASLLAHGKAPPGDITVSTRVADLTATPAPWEGRADLVTASALFDLASRDYIAALADRLAADRTPLLAMLTYDGRLELTPAHPFDAAMREAFNAHQQGEKSFGRAVGPDGPAVIVEVFAAAGFAVERRDTPWVLGEADAALIAATLDGWAAAAHEIRPDAADAIADWRAARAEGVSRLLVGHEDVLALPLNS</sequence>
<dbReference type="EMBL" id="JAEKJA010000007">
    <property type="protein sequence ID" value="MBJ3776165.1"/>
    <property type="molecule type" value="Genomic_DNA"/>
</dbReference>
<dbReference type="RefSeq" id="WP_198882042.1">
    <property type="nucleotide sequence ID" value="NZ_JAEKJA010000007.1"/>
</dbReference>
<dbReference type="SUPFAM" id="SSF53335">
    <property type="entry name" value="S-adenosyl-L-methionine-dependent methyltransferases"/>
    <property type="match status" value="1"/>
</dbReference>
<dbReference type="GO" id="GO:0032259">
    <property type="term" value="P:methylation"/>
    <property type="evidence" value="ECO:0007669"/>
    <property type="project" value="UniProtKB-KW"/>
</dbReference>
<dbReference type="AlphaFoldDB" id="A0A934IP52"/>
<dbReference type="Proteomes" id="UP000609531">
    <property type="component" value="Unassembled WGS sequence"/>
</dbReference>
<protein>
    <submittedName>
        <fullName evidence="2">Class I SAM-dependent methyltransferase</fullName>
    </submittedName>
</protein>
<proteinExistence type="predicted"/>
<evidence type="ECO:0000259" key="1">
    <source>
        <dbReference type="Pfam" id="PF13649"/>
    </source>
</evidence>
<dbReference type="InterPro" id="IPR041698">
    <property type="entry name" value="Methyltransf_25"/>
</dbReference>
<feature type="domain" description="Methyltransferase" evidence="1">
    <location>
        <begin position="41"/>
        <end position="126"/>
    </location>
</feature>
<dbReference type="InterPro" id="IPR029063">
    <property type="entry name" value="SAM-dependent_MTases_sf"/>
</dbReference>
<gene>
    <name evidence="2" type="ORF">JCR33_10730</name>
</gene>
<organism evidence="2 3">
    <name type="scientific">Acuticoccus mangrovi</name>
    <dbReference type="NCBI Taxonomy" id="2796142"/>
    <lineage>
        <taxon>Bacteria</taxon>
        <taxon>Pseudomonadati</taxon>
        <taxon>Pseudomonadota</taxon>
        <taxon>Alphaproteobacteria</taxon>
        <taxon>Hyphomicrobiales</taxon>
        <taxon>Amorphaceae</taxon>
        <taxon>Acuticoccus</taxon>
    </lineage>
</organism>
<dbReference type="GO" id="GO:0008168">
    <property type="term" value="F:methyltransferase activity"/>
    <property type="evidence" value="ECO:0007669"/>
    <property type="project" value="UniProtKB-KW"/>
</dbReference>
<keyword evidence="3" id="KW-1185">Reference proteome</keyword>
<accession>A0A934IP52</accession>
<dbReference type="Pfam" id="PF13649">
    <property type="entry name" value="Methyltransf_25"/>
    <property type="match status" value="1"/>
</dbReference>
<evidence type="ECO:0000313" key="3">
    <source>
        <dbReference type="Proteomes" id="UP000609531"/>
    </source>
</evidence>
<evidence type="ECO:0000313" key="2">
    <source>
        <dbReference type="EMBL" id="MBJ3776165.1"/>
    </source>
</evidence>
<reference evidence="2" key="1">
    <citation type="submission" date="2020-12" db="EMBL/GenBank/DDBJ databases">
        <title>Bacterial taxonomy.</title>
        <authorList>
            <person name="Pan X."/>
        </authorList>
    </citation>
    <scope>NUCLEOTIDE SEQUENCE</scope>
    <source>
        <strain evidence="2">B2012</strain>
    </source>
</reference>
<keyword evidence="2" id="KW-0808">Transferase</keyword>
<keyword evidence="2" id="KW-0489">Methyltransferase</keyword>
<comment type="caution">
    <text evidence="2">The sequence shown here is derived from an EMBL/GenBank/DDBJ whole genome shotgun (WGS) entry which is preliminary data.</text>
</comment>
<dbReference type="Gene3D" id="3.40.50.150">
    <property type="entry name" value="Vaccinia Virus protein VP39"/>
    <property type="match status" value="1"/>
</dbReference>